<organism evidence="1">
    <name type="scientific">Siphoviridae sp. ct9UA16</name>
    <dbReference type="NCBI Taxonomy" id="2827793"/>
    <lineage>
        <taxon>Viruses</taxon>
        <taxon>Duplodnaviria</taxon>
        <taxon>Heunggongvirae</taxon>
        <taxon>Uroviricota</taxon>
        <taxon>Caudoviricetes</taxon>
    </lineage>
</organism>
<evidence type="ECO:0000313" key="1">
    <source>
        <dbReference type="EMBL" id="DAF64411.1"/>
    </source>
</evidence>
<protein>
    <recommendedName>
        <fullName evidence="2">DUF669 domain-containing protein</fullName>
    </recommendedName>
</protein>
<accession>A0A8S5TMM2</accession>
<sequence>MNENYNTNRNDALDWDSVIEAENEFVLLPEGEYEFTVKNFERGYFNGSEKMSACPKAELTLQIDAPQGTAIVKHNLFLSRKTEGLVCAFFISIGQKKHGEPLRMNWAQVVGSKGRCKIGQRLYNDNYYNEVKKFLEPDESTQRPAFTPGNF</sequence>
<name>A0A8S5TMM2_9CAUD</name>
<proteinExistence type="predicted"/>
<reference evidence="1" key="1">
    <citation type="journal article" date="2021" name="Proc. Natl. Acad. Sci. U.S.A.">
        <title>A Catalog of Tens of Thousands of Viruses from Human Metagenomes Reveals Hidden Associations with Chronic Diseases.</title>
        <authorList>
            <person name="Tisza M.J."/>
            <person name="Buck C.B."/>
        </authorList>
    </citation>
    <scope>NUCLEOTIDE SEQUENCE</scope>
    <source>
        <strain evidence="1">Ct9UA16</strain>
    </source>
</reference>
<dbReference type="EMBL" id="BK032859">
    <property type="protein sequence ID" value="DAF64411.1"/>
    <property type="molecule type" value="Genomic_DNA"/>
</dbReference>
<evidence type="ECO:0008006" key="2">
    <source>
        <dbReference type="Google" id="ProtNLM"/>
    </source>
</evidence>